<evidence type="ECO:0000313" key="2">
    <source>
        <dbReference type="Proteomes" id="UP000315440"/>
    </source>
</evidence>
<proteinExistence type="predicted"/>
<dbReference type="Proteomes" id="UP000315440">
    <property type="component" value="Unassembled WGS sequence"/>
</dbReference>
<organism evidence="1 2">
    <name type="scientific">Pseudobythopirellula maris</name>
    <dbReference type="NCBI Taxonomy" id="2527991"/>
    <lineage>
        <taxon>Bacteria</taxon>
        <taxon>Pseudomonadati</taxon>
        <taxon>Planctomycetota</taxon>
        <taxon>Planctomycetia</taxon>
        <taxon>Pirellulales</taxon>
        <taxon>Lacipirellulaceae</taxon>
        <taxon>Pseudobythopirellula</taxon>
    </lineage>
</organism>
<sequence>MSSISPTSSGAAIESVLAAKKSATQSQVAYAIAGKTLDAQRAAGDAAIALLDAAAPQGVAPGKGAQLDAVR</sequence>
<comment type="caution">
    <text evidence="1">The sequence shown here is derived from an EMBL/GenBank/DDBJ whole genome shotgun (WGS) entry which is preliminary data.</text>
</comment>
<name>A0A5C5ZTZ5_9BACT</name>
<dbReference type="EMBL" id="SJPQ01000001">
    <property type="protein sequence ID" value="TWT90341.1"/>
    <property type="molecule type" value="Genomic_DNA"/>
</dbReference>
<evidence type="ECO:0000313" key="1">
    <source>
        <dbReference type="EMBL" id="TWT90341.1"/>
    </source>
</evidence>
<gene>
    <name evidence="1" type="ORF">Mal64_07290</name>
</gene>
<evidence type="ECO:0008006" key="3">
    <source>
        <dbReference type="Google" id="ProtNLM"/>
    </source>
</evidence>
<reference evidence="1 2" key="1">
    <citation type="submission" date="2019-02" db="EMBL/GenBank/DDBJ databases">
        <title>Deep-cultivation of Planctomycetes and their phenomic and genomic characterization uncovers novel biology.</title>
        <authorList>
            <person name="Wiegand S."/>
            <person name="Jogler M."/>
            <person name="Boedeker C."/>
            <person name="Pinto D."/>
            <person name="Vollmers J."/>
            <person name="Rivas-Marin E."/>
            <person name="Kohn T."/>
            <person name="Peeters S.H."/>
            <person name="Heuer A."/>
            <person name="Rast P."/>
            <person name="Oberbeckmann S."/>
            <person name="Bunk B."/>
            <person name="Jeske O."/>
            <person name="Meyerdierks A."/>
            <person name="Storesund J.E."/>
            <person name="Kallscheuer N."/>
            <person name="Luecker S."/>
            <person name="Lage O.M."/>
            <person name="Pohl T."/>
            <person name="Merkel B.J."/>
            <person name="Hornburger P."/>
            <person name="Mueller R.-W."/>
            <person name="Bruemmer F."/>
            <person name="Labrenz M."/>
            <person name="Spormann A.M."/>
            <person name="Op Den Camp H."/>
            <person name="Overmann J."/>
            <person name="Amann R."/>
            <person name="Jetten M.S.M."/>
            <person name="Mascher T."/>
            <person name="Medema M.H."/>
            <person name="Devos D.P."/>
            <person name="Kaster A.-K."/>
            <person name="Ovreas L."/>
            <person name="Rohde M."/>
            <person name="Galperin M.Y."/>
            <person name="Jogler C."/>
        </authorList>
    </citation>
    <scope>NUCLEOTIDE SEQUENCE [LARGE SCALE GENOMIC DNA]</scope>
    <source>
        <strain evidence="1 2">Mal64</strain>
    </source>
</reference>
<accession>A0A5C5ZTZ5</accession>
<dbReference type="AlphaFoldDB" id="A0A5C5ZTZ5"/>
<protein>
    <recommendedName>
        <fullName evidence="3">Motility protein</fullName>
    </recommendedName>
</protein>
<keyword evidence="2" id="KW-1185">Reference proteome</keyword>
<dbReference type="RefSeq" id="WP_146397137.1">
    <property type="nucleotide sequence ID" value="NZ_SJPQ01000001.1"/>
</dbReference>